<dbReference type="HOGENOM" id="CLU_2710771_0_0_10"/>
<sequence length="73" mass="7751">MFGPSGKIDGAERADRTNVFGNPKDRSAFGCKAFSKDLIVCAICGLSIQETPETPLRDPQPPKGGFAIHLFAG</sequence>
<proteinExistence type="predicted"/>
<comment type="caution">
    <text evidence="1">The sequence shown here is derived from an EMBL/GenBank/DDBJ whole genome shotgun (WGS) entry which is preliminary data.</text>
</comment>
<accession>E6K558</accession>
<reference evidence="1 2" key="1">
    <citation type="submission" date="2010-10" db="EMBL/GenBank/DDBJ databases">
        <authorList>
            <person name="Muzny D."/>
            <person name="Qin X."/>
            <person name="Deng J."/>
            <person name="Jiang H."/>
            <person name="Liu Y."/>
            <person name="Qu J."/>
            <person name="Song X.-Z."/>
            <person name="Zhang L."/>
            <person name="Thornton R."/>
            <person name="Coyle M."/>
            <person name="Francisco L."/>
            <person name="Jackson L."/>
            <person name="Javaid M."/>
            <person name="Korchina V."/>
            <person name="Kovar C."/>
            <person name="Mata R."/>
            <person name="Mathew T."/>
            <person name="Ngo R."/>
            <person name="Nguyen L."/>
            <person name="Nguyen N."/>
            <person name="Okwuonu G."/>
            <person name="Ongeri F."/>
            <person name="Pham C."/>
            <person name="Simmons D."/>
            <person name="Wilczek-Boney K."/>
            <person name="Hale W."/>
            <person name="Jakkamsetti A."/>
            <person name="Pham P."/>
            <person name="Ruth R."/>
            <person name="San Lucas F."/>
            <person name="Warren J."/>
            <person name="Zhang J."/>
            <person name="Zhao Z."/>
            <person name="Zhou C."/>
            <person name="Zhu D."/>
            <person name="Lee S."/>
            <person name="Bess C."/>
            <person name="Blankenburg K."/>
            <person name="Forbes L."/>
            <person name="Fu Q."/>
            <person name="Gubbala S."/>
            <person name="Hirani K."/>
            <person name="Jayaseelan J.C."/>
            <person name="Lara F."/>
            <person name="Munidasa M."/>
            <person name="Palculict T."/>
            <person name="Patil S."/>
            <person name="Pu L.-L."/>
            <person name="Saada N."/>
            <person name="Tang L."/>
            <person name="Weissenberger G."/>
            <person name="Zhu Y."/>
            <person name="Hemphill L."/>
            <person name="Shang Y."/>
            <person name="Youmans B."/>
            <person name="Ayvaz T."/>
            <person name="Ross M."/>
            <person name="Santibanez J."/>
            <person name="Aqrawi P."/>
            <person name="Gross S."/>
            <person name="Joshi V."/>
            <person name="Fowler G."/>
            <person name="Nazareth L."/>
            <person name="Reid J."/>
            <person name="Worley K."/>
            <person name="Petrosino J."/>
            <person name="Highlander S."/>
            <person name="Gibbs R."/>
        </authorList>
    </citation>
    <scope>NUCLEOTIDE SEQUENCE [LARGE SCALE GENOMIC DNA]</scope>
    <source>
        <strain evidence="1 2">ATCC 33574</strain>
    </source>
</reference>
<dbReference type="Proteomes" id="UP000003112">
    <property type="component" value="Unassembled WGS sequence"/>
</dbReference>
<organism evidence="1 2">
    <name type="scientific">Segatella buccae ATCC 33574</name>
    <dbReference type="NCBI Taxonomy" id="873513"/>
    <lineage>
        <taxon>Bacteria</taxon>
        <taxon>Pseudomonadati</taxon>
        <taxon>Bacteroidota</taxon>
        <taxon>Bacteroidia</taxon>
        <taxon>Bacteroidales</taxon>
        <taxon>Prevotellaceae</taxon>
        <taxon>Segatella</taxon>
    </lineage>
</organism>
<dbReference type="STRING" id="873513.HMPREF6485_0776"/>
<evidence type="ECO:0000313" key="1">
    <source>
        <dbReference type="EMBL" id="EFU31383.1"/>
    </source>
</evidence>
<keyword evidence="2" id="KW-1185">Reference proteome</keyword>
<evidence type="ECO:0000313" key="2">
    <source>
        <dbReference type="Proteomes" id="UP000003112"/>
    </source>
</evidence>
<dbReference type="EMBL" id="AEPD01000015">
    <property type="protein sequence ID" value="EFU31383.1"/>
    <property type="molecule type" value="Genomic_DNA"/>
</dbReference>
<feature type="non-terminal residue" evidence="1">
    <location>
        <position position="73"/>
    </location>
</feature>
<gene>
    <name evidence="1" type="ORF">HMPREF6485_0776</name>
</gene>
<protein>
    <submittedName>
        <fullName evidence="1">Uncharacterized protein</fullName>
    </submittedName>
</protein>
<name>E6K558_9BACT</name>
<dbReference type="AlphaFoldDB" id="E6K558"/>